<proteinExistence type="predicted"/>
<reference evidence="3" key="1">
    <citation type="journal article" date="2017" name="Nat. Microbiol.">
        <title>Global analysis of biosynthetic gene clusters reveals vast potential of secondary metabolite production in Penicillium species.</title>
        <authorList>
            <person name="Nielsen J.C."/>
            <person name="Grijseels S."/>
            <person name="Prigent S."/>
            <person name="Ji B."/>
            <person name="Dainat J."/>
            <person name="Nielsen K.F."/>
            <person name="Frisvad J.C."/>
            <person name="Workman M."/>
            <person name="Nielsen J."/>
        </authorList>
    </citation>
    <scope>NUCLEOTIDE SEQUENCE [LARGE SCALE GENOMIC DNA]</scope>
    <source>
        <strain evidence="3">IBT 29486</strain>
    </source>
</reference>
<dbReference type="PANTHER" id="PTHR40636:SF1">
    <property type="entry name" value="CSBD-LIKE DOMAIN-CONTAINING PROTEIN"/>
    <property type="match status" value="1"/>
</dbReference>
<protein>
    <submittedName>
        <fullName evidence="2">Uncharacterized protein</fullName>
    </submittedName>
</protein>
<dbReference type="AlphaFoldDB" id="A0A1V6SC72"/>
<gene>
    <name evidence="2" type="ORF">PENVUL_c002G01295</name>
</gene>
<accession>A0A1V6SC72</accession>
<organism evidence="2 3">
    <name type="scientific">Penicillium vulpinum</name>
    <dbReference type="NCBI Taxonomy" id="29845"/>
    <lineage>
        <taxon>Eukaryota</taxon>
        <taxon>Fungi</taxon>
        <taxon>Dikarya</taxon>
        <taxon>Ascomycota</taxon>
        <taxon>Pezizomycotina</taxon>
        <taxon>Eurotiomycetes</taxon>
        <taxon>Eurotiomycetidae</taxon>
        <taxon>Eurotiales</taxon>
        <taxon>Aspergillaceae</taxon>
        <taxon>Penicillium</taxon>
    </lineage>
</organism>
<keyword evidence="3" id="KW-1185">Reference proteome</keyword>
<feature type="compositionally biased region" description="Low complexity" evidence="1">
    <location>
        <begin position="133"/>
        <end position="145"/>
    </location>
</feature>
<sequence length="161" mass="16402">MMYKLGIQPPVPPSHPNDVIGRTPQYNNALLPPVSFNSINLNNPLSQFIIFGPKLENPSSNPIKTTTKLNQTIMPFETNQDKGATGAAKFVTSTLGNTVGGVTRTVGGVAGTAGRGIGDTITGAAGSVGEPVGNALGSASSGLESGAKRVAQGAEDAGQWK</sequence>
<comment type="caution">
    <text evidence="2">The sequence shown here is derived from an EMBL/GenBank/DDBJ whole genome shotgun (WGS) entry which is preliminary data.</text>
</comment>
<evidence type="ECO:0000256" key="1">
    <source>
        <dbReference type="SAM" id="MobiDB-lite"/>
    </source>
</evidence>
<dbReference type="EMBL" id="MDYP01000002">
    <property type="protein sequence ID" value="OQE11359.1"/>
    <property type="molecule type" value="Genomic_DNA"/>
</dbReference>
<dbReference type="PANTHER" id="PTHR40636">
    <property type="entry name" value="CSBD-LIKE DOMAIN-CONTAINING PROTEIN"/>
    <property type="match status" value="1"/>
</dbReference>
<dbReference type="Proteomes" id="UP000191518">
    <property type="component" value="Unassembled WGS sequence"/>
</dbReference>
<name>A0A1V6SC72_9EURO</name>
<feature type="region of interest" description="Disordered" evidence="1">
    <location>
        <begin position="128"/>
        <end position="161"/>
    </location>
</feature>
<evidence type="ECO:0000313" key="3">
    <source>
        <dbReference type="Proteomes" id="UP000191518"/>
    </source>
</evidence>
<evidence type="ECO:0000313" key="2">
    <source>
        <dbReference type="EMBL" id="OQE11359.1"/>
    </source>
</evidence>
<dbReference type="STRING" id="29845.A0A1V6SC72"/>